<dbReference type="InterPro" id="IPR016963">
    <property type="entry name" value="Glycoporin_RafY"/>
</dbReference>
<proteinExistence type="predicted"/>
<gene>
    <name evidence="1" type="ORF">NCTC9149_06790</name>
</gene>
<sequence length="52" mass="6278">MNALWRRFELGYIYAHNKISDYAGVICDNDCWIKDEGTYIFILSTRRIKFRT</sequence>
<organism evidence="1 2">
    <name type="scientific">Klebsiella grimontii</name>
    <dbReference type="NCBI Taxonomy" id="2058152"/>
    <lineage>
        <taxon>Bacteria</taxon>
        <taxon>Pseudomonadati</taxon>
        <taxon>Pseudomonadota</taxon>
        <taxon>Gammaproteobacteria</taxon>
        <taxon>Enterobacterales</taxon>
        <taxon>Enterobacteriaceae</taxon>
        <taxon>Klebsiella/Raoultella group</taxon>
        <taxon>Klebsiella</taxon>
    </lineage>
</organism>
<name>A0A7H4PCT4_9ENTR</name>
<evidence type="ECO:0000313" key="1">
    <source>
        <dbReference type="EMBL" id="STW10249.1"/>
    </source>
</evidence>
<dbReference type="Pfam" id="PF16966">
    <property type="entry name" value="Porin_8"/>
    <property type="match status" value="1"/>
</dbReference>
<dbReference type="EMBL" id="UGMX01000002">
    <property type="protein sequence ID" value="STW10249.1"/>
    <property type="molecule type" value="Genomic_DNA"/>
</dbReference>
<accession>A0A7H4PCT4</accession>
<dbReference type="AlphaFoldDB" id="A0A7H4PCT4"/>
<protein>
    <submittedName>
        <fullName evidence="1">Glycoporin</fullName>
    </submittedName>
</protein>
<comment type="caution">
    <text evidence="1">The sequence shown here is derived from an EMBL/GenBank/DDBJ whole genome shotgun (WGS) entry which is preliminary data.</text>
</comment>
<evidence type="ECO:0000313" key="2">
    <source>
        <dbReference type="Proteomes" id="UP000254571"/>
    </source>
</evidence>
<reference evidence="1 2" key="1">
    <citation type="submission" date="2018-06" db="EMBL/GenBank/DDBJ databases">
        <authorList>
            <consortium name="Pathogen Informatics"/>
            <person name="Doyle S."/>
        </authorList>
    </citation>
    <scope>NUCLEOTIDE SEQUENCE [LARGE SCALE GENOMIC DNA]</scope>
    <source>
        <strain evidence="1 2">NCTC9149</strain>
    </source>
</reference>
<dbReference type="Proteomes" id="UP000254571">
    <property type="component" value="Unassembled WGS sequence"/>
</dbReference>